<dbReference type="Proteomes" id="UP000663801">
    <property type="component" value="Unassembled WGS sequence"/>
</dbReference>
<sequence>MTQLASGTTRTATDATDRCSAVAWSGDGEYLAMTVNTPRGYVLQIVHLETGIPVFGQVLGVQAPPVAPSMTWRGDTLVLTDRTGAWVLPTLLLTLTF</sequence>
<dbReference type="EMBL" id="JAERWL010000006">
    <property type="protein sequence ID" value="MBM9476285.1"/>
    <property type="molecule type" value="Genomic_DNA"/>
</dbReference>
<dbReference type="RefSeq" id="WP_205256363.1">
    <property type="nucleotide sequence ID" value="NZ_BAAAPV010000001.1"/>
</dbReference>
<dbReference type="AlphaFoldDB" id="A0A938YEP0"/>
<protein>
    <recommendedName>
        <fullName evidence="3">Dipeptidylpeptidase IV N-terminal domain-containing protein</fullName>
    </recommendedName>
</protein>
<comment type="caution">
    <text evidence="1">The sequence shown here is derived from an EMBL/GenBank/DDBJ whole genome shotgun (WGS) entry which is preliminary data.</text>
</comment>
<keyword evidence="2" id="KW-1185">Reference proteome</keyword>
<evidence type="ECO:0000313" key="1">
    <source>
        <dbReference type="EMBL" id="MBM9476285.1"/>
    </source>
</evidence>
<proteinExistence type="predicted"/>
<accession>A0A938YEP0</accession>
<evidence type="ECO:0000313" key="2">
    <source>
        <dbReference type="Proteomes" id="UP000663801"/>
    </source>
</evidence>
<evidence type="ECO:0008006" key="3">
    <source>
        <dbReference type="Google" id="ProtNLM"/>
    </source>
</evidence>
<name>A0A938YEP0_9ACTN</name>
<organism evidence="1 2">
    <name type="scientific">Nakamurella flavida</name>
    <dbReference type="NCBI Taxonomy" id="363630"/>
    <lineage>
        <taxon>Bacteria</taxon>
        <taxon>Bacillati</taxon>
        <taxon>Actinomycetota</taxon>
        <taxon>Actinomycetes</taxon>
        <taxon>Nakamurellales</taxon>
        <taxon>Nakamurellaceae</taxon>
        <taxon>Nakamurella</taxon>
    </lineage>
</organism>
<dbReference type="SUPFAM" id="SSF50960">
    <property type="entry name" value="TolB, C-terminal domain"/>
    <property type="match status" value="1"/>
</dbReference>
<gene>
    <name evidence="1" type="ORF">JL107_07520</name>
</gene>
<reference evidence="1" key="1">
    <citation type="submission" date="2021-01" db="EMBL/GenBank/DDBJ databases">
        <title>KCTC 19127 draft genome.</title>
        <authorList>
            <person name="An D."/>
        </authorList>
    </citation>
    <scope>NUCLEOTIDE SEQUENCE</scope>
    <source>
        <strain evidence="1">KCTC 19127</strain>
    </source>
</reference>